<comment type="function">
    <text evidence="11 12">Phosphorylation of dTMP to form dTDP in both de novo and salvage pathways of dTTP synthesis.</text>
</comment>
<dbReference type="Pfam" id="PF02223">
    <property type="entry name" value="Thymidylate_kin"/>
    <property type="match status" value="1"/>
</dbReference>
<dbReference type="HAMAP" id="MF_00165">
    <property type="entry name" value="Thymidylate_kinase"/>
    <property type="match status" value="1"/>
</dbReference>
<comment type="similarity">
    <text evidence="1 12">Belongs to the thymidylate kinase family.</text>
</comment>
<keyword evidence="15" id="KW-1185">Reference proteome</keyword>
<evidence type="ECO:0000259" key="13">
    <source>
        <dbReference type="Pfam" id="PF02223"/>
    </source>
</evidence>
<dbReference type="Gene3D" id="3.40.50.300">
    <property type="entry name" value="P-loop containing nucleotide triphosphate hydrolases"/>
    <property type="match status" value="1"/>
</dbReference>
<dbReference type="FunFam" id="3.40.50.300:FF:000225">
    <property type="entry name" value="Thymidylate kinase"/>
    <property type="match status" value="1"/>
</dbReference>
<dbReference type="PANTHER" id="PTHR10344">
    <property type="entry name" value="THYMIDYLATE KINASE"/>
    <property type="match status" value="1"/>
</dbReference>
<dbReference type="InterPro" id="IPR018094">
    <property type="entry name" value="Thymidylate_kinase"/>
</dbReference>
<keyword evidence="8 12" id="KW-0067">ATP-binding</keyword>
<evidence type="ECO:0000256" key="2">
    <source>
        <dbReference type="ARBA" id="ARBA00012980"/>
    </source>
</evidence>
<comment type="caution">
    <text evidence="14">The sequence shown here is derived from an EMBL/GenBank/DDBJ whole genome shotgun (WGS) entry which is preliminary data.</text>
</comment>
<dbReference type="GO" id="GO:0006227">
    <property type="term" value="P:dUDP biosynthetic process"/>
    <property type="evidence" value="ECO:0007669"/>
    <property type="project" value="TreeGrafter"/>
</dbReference>
<comment type="catalytic activity">
    <reaction evidence="10 12">
        <text>dTMP + ATP = dTDP + ADP</text>
        <dbReference type="Rhea" id="RHEA:13517"/>
        <dbReference type="ChEBI" id="CHEBI:30616"/>
        <dbReference type="ChEBI" id="CHEBI:58369"/>
        <dbReference type="ChEBI" id="CHEBI:63528"/>
        <dbReference type="ChEBI" id="CHEBI:456216"/>
        <dbReference type="EC" id="2.7.4.9"/>
    </reaction>
</comment>
<proteinExistence type="inferred from homology"/>
<dbReference type="RefSeq" id="WP_164654231.1">
    <property type="nucleotide sequence ID" value="NZ_JAAIJR010000045.1"/>
</dbReference>
<dbReference type="GO" id="GO:0004798">
    <property type="term" value="F:dTMP kinase activity"/>
    <property type="evidence" value="ECO:0007669"/>
    <property type="project" value="UniProtKB-UniRule"/>
</dbReference>
<keyword evidence="4 12" id="KW-0808">Transferase</keyword>
<dbReference type="EC" id="2.7.4.9" evidence="2 12"/>
<evidence type="ECO:0000313" key="15">
    <source>
        <dbReference type="Proteomes" id="UP000471640"/>
    </source>
</evidence>
<feature type="binding site" evidence="12">
    <location>
        <begin position="11"/>
        <end position="18"/>
    </location>
    <ligand>
        <name>ATP</name>
        <dbReference type="ChEBI" id="CHEBI:30616"/>
    </ligand>
</feature>
<name>A0A6P1DSQ7_9GAMM</name>
<reference evidence="14 15" key="2">
    <citation type="submission" date="2020-02" db="EMBL/GenBank/DDBJ databases">
        <title>Genome sequences of Thiorhodococcus mannitoliphagus and Thiorhodococcus minor, purple sulfur photosynthetic bacteria in the gammaproteobacterial family, Chromatiaceae.</title>
        <authorList>
            <person name="Aviles F.A."/>
            <person name="Meyer T.E."/>
            <person name="Kyndt J.A."/>
        </authorList>
    </citation>
    <scope>NUCLEOTIDE SEQUENCE [LARGE SCALE GENOMIC DNA]</scope>
    <source>
        <strain evidence="14 15">DSM 18266</strain>
    </source>
</reference>
<evidence type="ECO:0000256" key="5">
    <source>
        <dbReference type="ARBA" id="ARBA00022727"/>
    </source>
</evidence>
<dbReference type="InterPro" id="IPR027417">
    <property type="entry name" value="P-loop_NTPase"/>
</dbReference>
<keyword evidence="5 12" id="KW-0545">Nucleotide biosynthesis</keyword>
<evidence type="ECO:0000256" key="10">
    <source>
        <dbReference type="ARBA" id="ARBA00048743"/>
    </source>
</evidence>
<evidence type="ECO:0000256" key="1">
    <source>
        <dbReference type="ARBA" id="ARBA00009776"/>
    </source>
</evidence>
<evidence type="ECO:0000256" key="12">
    <source>
        <dbReference type="HAMAP-Rule" id="MF_00165"/>
    </source>
</evidence>
<dbReference type="NCBIfam" id="TIGR00041">
    <property type="entry name" value="DTMP_kinase"/>
    <property type="match status" value="1"/>
</dbReference>
<dbReference type="PANTHER" id="PTHR10344:SF4">
    <property type="entry name" value="UMP-CMP KINASE 2, MITOCHONDRIAL"/>
    <property type="match status" value="1"/>
</dbReference>
<evidence type="ECO:0000256" key="3">
    <source>
        <dbReference type="ARBA" id="ARBA00017144"/>
    </source>
</evidence>
<dbReference type="GO" id="GO:0005829">
    <property type="term" value="C:cytosol"/>
    <property type="evidence" value="ECO:0007669"/>
    <property type="project" value="TreeGrafter"/>
</dbReference>
<accession>A0A6P1DSQ7</accession>
<dbReference type="Proteomes" id="UP000471640">
    <property type="component" value="Unassembled WGS sequence"/>
</dbReference>
<evidence type="ECO:0000256" key="7">
    <source>
        <dbReference type="ARBA" id="ARBA00022777"/>
    </source>
</evidence>
<feature type="domain" description="Thymidylate kinase-like" evidence="13">
    <location>
        <begin position="9"/>
        <end position="199"/>
    </location>
</feature>
<keyword evidence="7 12" id="KW-0418">Kinase</keyword>
<evidence type="ECO:0000256" key="8">
    <source>
        <dbReference type="ARBA" id="ARBA00022840"/>
    </source>
</evidence>
<gene>
    <name evidence="12" type="primary">tmk</name>
    <name evidence="14" type="ORF">G3480_12530</name>
</gene>
<evidence type="ECO:0000256" key="4">
    <source>
        <dbReference type="ARBA" id="ARBA00022679"/>
    </source>
</evidence>
<sequence>MTRGRFITLEGIEGAGKSTQVGPLAARLRARGLEVVTTREPGGSPIAERLRAVLLDPANAGMSDMAELLLMFAARAEHLKQTIRPALDRGAWVISDRFTDATYAYQGGGRGIDLGRIGLLEQLVQDDLRPDLVLVFDLPPAVGLDRAQARSGSKDRFEAEDLRFFEGARALYLSRADQMPERYRIIDAARPVAAVQEQVRRLVDPFVDVALDRAE</sequence>
<dbReference type="EMBL" id="JAAIJR010000045">
    <property type="protein sequence ID" value="NEX21128.1"/>
    <property type="molecule type" value="Genomic_DNA"/>
</dbReference>
<dbReference type="CDD" id="cd01672">
    <property type="entry name" value="TMPK"/>
    <property type="match status" value="1"/>
</dbReference>
<reference evidence="15" key="1">
    <citation type="journal article" date="2020" name="Microbiol. Resour. Announc.">
        <title>Draft Genome Sequences of Thiorhodococcus mannitoliphagus and Thiorhodococcus minor, Purple Sulfur Photosynthetic Bacteria in the Gammaproteobacterial Family Chromatiaceae.</title>
        <authorList>
            <person name="Aviles F.A."/>
            <person name="Meyer T.E."/>
            <person name="Kyndt J.A."/>
        </authorList>
    </citation>
    <scope>NUCLEOTIDE SEQUENCE [LARGE SCALE GENOMIC DNA]</scope>
    <source>
        <strain evidence="15">DSM 18266</strain>
    </source>
</reference>
<dbReference type="AlphaFoldDB" id="A0A6P1DSQ7"/>
<dbReference type="GO" id="GO:0006233">
    <property type="term" value="P:dTDP biosynthetic process"/>
    <property type="evidence" value="ECO:0007669"/>
    <property type="project" value="InterPro"/>
</dbReference>
<dbReference type="GO" id="GO:0005524">
    <property type="term" value="F:ATP binding"/>
    <property type="evidence" value="ECO:0007669"/>
    <property type="project" value="UniProtKB-UniRule"/>
</dbReference>
<dbReference type="InterPro" id="IPR039430">
    <property type="entry name" value="Thymidylate_kin-like_dom"/>
</dbReference>
<keyword evidence="6 12" id="KW-0547">Nucleotide-binding</keyword>
<evidence type="ECO:0000313" key="14">
    <source>
        <dbReference type="EMBL" id="NEX21128.1"/>
    </source>
</evidence>
<protein>
    <recommendedName>
        <fullName evidence="3 12">Thymidylate kinase</fullName>
        <ecNumber evidence="2 12">2.7.4.9</ecNumber>
    </recommendedName>
    <alternativeName>
        <fullName evidence="9 12">dTMP kinase</fullName>
    </alternativeName>
</protein>
<organism evidence="14 15">
    <name type="scientific">Thiorhodococcus mannitoliphagus</name>
    <dbReference type="NCBI Taxonomy" id="329406"/>
    <lineage>
        <taxon>Bacteria</taxon>
        <taxon>Pseudomonadati</taxon>
        <taxon>Pseudomonadota</taxon>
        <taxon>Gammaproteobacteria</taxon>
        <taxon>Chromatiales</taxon>
        <taxon>Chromatiaceae</taxon>
        <taxon>Thiorhodococcus</taxon>
    </lineage>
</organism>
<evidence type="ECO:0000256" key="11">
    <source>
        <dbReference type="ARBA" id="ARBA00057735"/>
    </source>
</evidence>
<dbReference type="GO" id="GO:0006235">
    <property type="term" value="P:dTTP biosynthetic process"/>
    <property type="evidence" value="ECO:0007669"/>
    <property type="project" value="UniProtKB-UniRule"/>
</dbReference>
<evidence type="ECO:0000256" key="6">
    <source>
        <dbReference type="ARBA" id="ARBA00022741"/>
    </source>
</evidence>
<dbReference type="SUPFAM" id="SSF52540">
    <property type="entry name" value="P-loop containing nucleoside triphosphate hydrolases"/>
    <property type="match status" value="1"/>
</dbReference>
<evidence type="ECO:0000256" key="9">
    <source>
        <dbReference type="ARBA" id="ARBA00029962"/>
    </source>
</evidence>